<name>A0A381CDS8_9ENTR</name>
<evidence type="ECO:0000313" key="1">
    <source>
        <dbReference type="EMBL" id="SUW65489.1"/>
    </source>
</evidence>
<proteinExistence type="predicted"/>
<sequence length="233" mass="26800">MSNFNTFEKEIKKTVLNYLLHKSEFKKGVTIINELTIDSFSRRVDLAVITDNKIIAYEIKSDADSLYRLSGQLEKYRQYFDKTIVVTTPKHLANILKLVGDDIEVWEVLEQKVTIKKRGKLSKIGNKADYLDLLRVQDMRKLASDFKIPSGKKGKNEIKKILTENIHKISYGKLKLFVINTISQRFKLTSDSFLENVGVLNKVTTNDLKFLSPYSKIQKSHSIVKGSILEQLK</sequence>
<evidence type="ECO:0000313" key="2">
    <source>
        <dbReference type="Proteomes" id="UP000255528"/>
    </source>
</evidence>
<evidence type="ECO:0008006" key="3">
    <source>
        <dbReference type="Google" id="ProtNLM"/>
    </source>
</evidence>
<reference evidence="1 2" key="1">
    <citation type="submission" date="2018-06" db="EMBL/GenBank/DDBJ databases">
        <authorList>
            <consortium name="Pathogen Informatics"/>
            <person name="Doyle S."/>
        </authorList>
    </citation>
    <scope>NUCLEOTIDE SEQUENCE [LARGE SCALE GENOMIC DNA]</scope>
    <source>
        <strain evidence="1 2">NCTC12119</strain>
    </source>
</reference>
<dbReference type="Proteomes" id="UP000255528">
    <property type="component" value="Unassembled WGS sequence"/>
</dbReference>
<accession>A0A381CDS8</accession>
<organism evidence="1 2">
    <name type="scientific">Buttiauxella agrestis</name>
    <dbReference type="NCBI Taxonomy" id="82977"/>
    <lineage>
        <taxon>Bacteria</taxon>
        <taxon>Pseudomonadati</taxon>
        <taxon>Pseudomonadota</taxon>
        <taxon>Gammaproteobacteria</taxon>
        <taxon>Enterobacterales</taxon>
        <taxon>Enterobacteriaceae</taxon>
        <taxon>Buttiauxella</taxon>
    </lineage>
</organism>
<dbReference type="EMBL" id="UIGI01000001">
    <property type="protein sequence ID" value="SUW65489.1"/>
    <property type="molecule type" value="Genomic_DNA"/>
</dbReference>
<dbReference type="AlphaFoldDB" id="A0A381CDS8"/>
<dbReference type="NCBIfam" id="NF033832">
    <property type="entry name" value="sce7726_fam"/>
    <property type="match status" value="1"/>
</dbReference>
<dbReference type="RefSeq" id="WP_115631116.1">
    <property type="nucleotide sequence ID" value="NZ_UIGI01000001.1"/>
</dbReference>
<protein>
    <recommendedName>
        <fullName evidence="3">Sce7726 family protein</fullName>
    </recommendedName>
</protein>
<gene>
    <name evidence="1" type="ORF">NCTC12119_04039</name>
</gene>
<dbReference type="InterPro" id="IPR047729">
    <property type="entry name" value="Sce7726-like"/>
</dbReference>